<dbReference type="InterPro" id="IPR027843">
    <property type="entry name" value="DUF4440"/>
</dbReference>
<dbReference type="InterPro" id="IPR032710">
    <property type="entry name" value="NTF2-like_dom_sf"/>
</dbReference>
<dbReference type="InParanoid" id="A0A6M4H6G4"/>
<organism evidence="2 3">
    <name type="scientific">Usitatibacter palustris</name>
    <dbReference type="NCBI Taxonomy" id="2732487"/>
    <lineage>
        <taxon>Bacteria</taxon>
        <taxon>Pseudomonadati</taxon>
        <taxon>Pseudomonadota</taxon>
        <taxon>Betaproteobacteria</taxon>
        <taxon>Nitrosomonadales</taxon>
        <taxon>Usitatibacteraceae</taxon>
        <taxon>Usitatibacter</taxon>
    </lineage>
</organism>
<protein>
    <recommendedName>
        <fullName evidence="1">DUF4440 domain-containing protein</fullName>
    </recommendedName>
</protein>
<accession>A0A6M4H6G4</accession>
<reference evidence="2 3" key="1">
    <citation type="submission" date="2020-04" db="EMBL/GenBank/DDBJ databases">
        <title>Usitatibacter rugosus gen. nov., sp. nov. and Usitatibacter palustris sp. nov., novel members of Usitatibacteraceae fam. nov. within the order Nitrosomonadales isolated from soil.</title>
        <authorList>
            <person name="Huber K.J."/>
            <person name="Neumann-Schaal M."/>
            <person name="Geppert A."/>
            <person name="Luckner M."/>
            <person name="Wanner G."/>
            <person name="Overmann J."/>
        </authorList>
    </citation>
    <scope>NUCLEOTIDE SEQUENCE [LARGE SCALE GENOMIC DNA]</scope>
    <source>
        <strain evidence="2 3">Swamp67</strain>
    </source>
</reference>
<dbReference type="EMBL" id="CP053073">
    <property type="protein sequence ID" value="QJR13537.1"/>
    <property type="molecule type" value="Genomic_DNA"/>
</dbReference>
<proteinExistence type="predicted"/>
<evidence type="ECO:0000259" key="1">
    <source>
        <dbReference type="Pfam" id="PF14534"/>
    </source>
</evidence>
<gene>
    <name evidence="2" type="ORF">DSM104440_00321</name>
</gene>
<sequence length="124" mass="13809">MDEPRTLEQHLFDLESRLLDSTRRREASAVAALLSDDFVEIGSTGRMFNKSSIIGTMSSEVPVQRGIASFKLHQIAEGVALVTYVAISGSGPNEPLRESMRSSVWKREGTEWRMVFHQGTLIAK</sequence>
<dbReference type="AlphaFoldDB" id="A0A6M4H6G4"/>
<feature type="domain" description="DUF4440" evidence="1">
    <location>
        <begin position="13"/>
        <end position="114"/>
    </location>
</feature>
<dbReference type="Proteomes" id="UP000503096">
    <property type="component" value="Chromosome"/>
</dbReference>
<dbReference type="KEGG" id="upl:DSM104440_00321"/>
<dbReference type="Gene3D" id="3.10.450.50">
    <property type="match status" value="1"/>
</dbReference>
<dbReference type="Pfam" id="PF14534">
    <property type="entry name" value="DUF4440"/>
    <property type="match status" value="1"/>
</dbReference>
<evidence type="ECO:0000313" key="2">
    <source>
        <dbReference type="EMBL" id="QJR13537.1"/>
    </source>
</evidence>
<dbReference type="RefSeq" id="WP_171160199.1">
    <property type="nucleotide sequence ID" value="NZ_CP053073.1"/>
</dbReference>
<name>A0A6M4H6G4_9PROT</name>
<evidence type="ECO:0000313" key="3">
    <source>
        <dbReference type="Proteomes" id="UP000503096"/>
    </source>
</evidence>
<keyword evidence="3" id="KW-1185">Reference proteome</keyword>
<dbReference type="SUPFAM" id="SSF54427">
    <property type="entry name" value="NTF2-like"/>
    <property type="match status" value="1"/>
</dbReference>